<comment type="function">
    <text evidence="11">Catalyzes the specific phosphorylation of the 3-hydroxyl group of shikimic acid using ATP as a cosubstrate.</text>
</comment>
<keyword evidence="11" id="KW-0963">Cytoplasm</keyword>
<dbReference type="PROSITE" id="PS01128">
    <property type="entry name" value="SHIKIMATE_KINASE"/>
    <property type="match status" value="1"/>
</dbReference>
<sequence length="174" mass="19271">MDYNNVVLIGFMGTGKSTVGLALADKLGWRFVDADREIEQKEGRPIPQIFSEDGEEYFRSVESAVIAEIMQGRRQIISMGGGAVLAPVNREEMSRNGLVIALTASLQTIVQRVRTDQNRPLLQGNVEERVAALMEQRKNAYDFADIHINTDELPVQEIVDQIVEAAGEAGKKLL</sequence>
<evidence type="ECO:0000256" key="2">
    <source>
        <dbReference type="ARBA" id="ARBA00006997"/>
    </source>
</evidence>
<evidence type="ECO:0000256" key="11">
    <source>
        <dbReference type="HAMAP-Rule" id="MF_00109"/>
    </source>
</evidence>
<evidence type="ECO:0000256" key="6">
    <source>
        <dbReference type="ARBA" id="ARBA00022741"/>
    </source>
</evidence>
<comment type="pathway">
    <text evidence="1 11">Metabolic intermediate biosynthesis; chorismate biosynthesis; chorismate from D-erythrose 4-phosphate and phosphoenolpyruvate: step 5/7.</text>
</comment>
<reference evidence="13" key="1">
    <citation type="journal article" date="2019" name="Int. J. Syst. Evol. Microbiol.">
        <title>The Global Catalogue of Microorganisms (GCM) 10K type strain sequencing project: providing services to taxonomists for standard genome sequencing and annotation.</title>
        <authorList>
            <consortium name="The Broad Institute Genomics Platform"/>
            <consortium name="The Broad Institute Genome Sequencing Center for Infectious Disease"/>
            <person name="Wu L."/>
            <person name="Ma J."/>
        </authorList>
    </citation>
    <scope>NUCLEOTIDE SEQUENCE [LARGE SCALE GENOMIC DNA]</scope>
    <source>
        <strain evidence="13">CCUG 57263</strain>
    </source>
</reference>
<comment type="subcellular location">
    <subcellularLocation>
        <location evidence="11">Cytoplasm</location>
    </subcellularLocation>
</comment>
<dbReference type="PANTHER" id="PTHR21087">
    <property type="entry name" value="SHIKIMATE KINASE"/>
    <property type="match status" value="1"/>
</dbReference>
<name>A0ABW3D8J9_9BACL</name>
<keyword evidence="8 11" id="KW-0067">ATP-binding</keyword>
<keyword evidence="11" id="KW-0460">Magnesium</keyword>
<evidence type="ECO:0000313" key="12">
    <source>
        <dbReference type="EMBL" id="MFD0869790.1"/>
    </source>
</evidence>
<evidence type="ECO:0000256" key="4">
    <source>
        <dbReference type="ARBA" id="ARBA00022605"/>
    </source>
</evidence>
<dbReference type="Gene3D" id="3.40.50.300">
    <property type="entry name" value="P-loop containing nucleotide triphosphate hydrolases"/>
    <property type="match status" value="1"/>
</dbReference>
<comment type="similarity">
    <text evidence="2 11">Belongs to the shikimate kinase family.</text>
</comment>
<dbReference type="Pfam" id="PF01202">
    <property type="entry name" value="SKI"/>
    <property type="match status" value="1"/>
</dbReference>
<evidence type="ECO:0000256" key="5">
    <source>
        <dbReference type="ARBA" id="ARBA00022679"/>
    </source>
</evidence>
<feature type="binding site" evidence="11">
    <location>
        <position position="35"/>
    </location>
    <ligand>
        <name>substrate</name>
    </ligand>
</feature>
<proteinExistence type="inferred from homology"/>
<comment type="caution">
    <text evidence="12">The sequence shown here is derived from an EMBL/GenBank/DDBJ whole genome shotgun (WGS) entry which is preliminary data.</text>
</comment>
<evidence type="ECO:0000256" key="3">
    <source>
        <dbReference type="ARBA" id="ARBA00012154"/>
    </source>
</evidence>
<evidence type="ECO:0000256" key="8">
    <source>
        <dbReference type="ARBA" id="ARBA00022840"/>
    </source>
</evidence>
<comment type="cofactor">
    <cofactor evidence="11">
        <name>Mg(2+)</name>
        <dbReference type="ChEBI" id="CHEBI:18420"/>
    </cofactor>
    <text evidence="11">Binds 1 Mg(2+) ion per subunit.</text>
</comment>
<comment type="caution">
    <text evidence="11">Lacks conserved residue(s) required for the propagation of feature annotation.</text>
</comment>
<dbReference type="InterPro" id="IPR023000">
    <property type="entry name" value="Shikimate_kinase_CS"/>
</dbReference>
<dbReference type="EC" id="2.7.1.71" evidence="3 11"/>
<dbReference type="PANTHER" id="PTHR21087:SF16">
    <property type="entry name" value="SHIKIMATE KINASE 1, CHLOROPLASTIC"/>
    <property type="match status" value="1"/>
</dbReference>
<keyword evidence="4 11" id="KW-0028">Amino-acid biosynthesis</keyword>
<accession>A0ABW3D8J9</accession>
<feature type="binding site" evidence="11">
    <location>
        <position position="137"/>
    </location>
    <ligand>
        <name>substrate</name>
    </ligand>
</feature>
<evidence type="ECO:0000256" key="7">
    <source>
        <dbReference type="ARBA" id="ARBA00022777"/>
    </source>
</evidence>
<feature type="binding site" evidence="11">
    <location>
        <position position="81"/>
    </location>
    <ligand>
        <name>substrate</name>
    </ligand>
</feature>
<evidence type="ECO:0000313" key="13">
    <source>
        <dbReference type="Proteomes" id="UP001597120"/>
    </source>
</evidence>
<evidence type="ECO:0000256" key="9">
    <source>
        <dbReference type="ARBA" id="ARBA00023141"/>
    </source>
</evidence>
<keyword evidence="11" id="KW-0479">Metal-binding</keyword>
<feature type="binding site" evidence="11">
    <location>
        <begin position="13"/>
        <end position="18"/>
    </location>
    <ligand>
        <name>ATP</name>
        <dbReference type="ChEBI" id="CHEBI:30616"/>
    </ligand>
</feature>
<feature type="binding site" evidence="11">
    <location>
        <position position="119"/>
    </location>
    <ligand>
        <name>ATP</name>
        <dbReference type="ChEBI" id="CHEBI:30616"/>
    </ligand>
</feature>
<gene>
    <name evidence="11" type="primary">aroK</name>
    <name evidence="12" type="ORF">ACFQ03_11555</name>
</gene>
<dbReference type="EMBL" id="JBHTIU010000036">
    <property type="protein sequence ID" value="MFD0869790.1"/>
    <property type="molecule type" value="Genomic_DNA"/>
</dbReference>
<keyword evidence="13" id="KW-1185">Reference proteome</keyword>
<dbReference type="Proteomes" id="UP001597120">
    <property type="component" value="Unassembled WGS sequence"/>
</dbReference>
<keyword evidence="9 11" id="KW-0057">Aromatic amino acid biosynthesis</keyword>
<dbReference type="PRINTS" id="PR01100">
    <property type="entry name" value="SHIKIMTKNASE"/>
</dbReference>
<dbReference type="HAMAP" id="MF_00109">
    <property type="entry name" value="Shikimate_kinase"/>
    <property type="match status" value="1"/>
</dbReference>
<dbReference type="CDD" id="cd00464">
    <property type="entry name" value="SK"/>
    <property type="match status" value="1"/>
</dbReference>
<keyword evidence="5 11" id="KW-0808">Transferase</keyword>
<comment type="catalytic activity">
    <reaction evidence="10 11">
        <text>shikimate + ATP = 3-phosphoshikimate + ADP + H(+)</text>
        <dbReference type="Rhea" id="RHEA:13121"/>
        <dbReference type="ChEBI" id="CHEBI:15378"/>
        <dbReference type="ChEBI" id="CHEBI:30616"/>
        <dbReference type="ChEBI" id="CHEBI:36208"/>
        <dbReference type="ChEBI" id="CHEBI:145989"/>
        <dbReference type="ChEBI" id="CHEBI:456216"/>
        <dbReference type="EC" id="2.7.1.71"/>
    </reaction>
</comment>
<dbReference type="RefSeq" id="WP_144933613.1">
    <property type="nucleotide sequence ID" value="NZ_JBHTIU010000036.1"/>
</dbReference>
<dbReference type="InterPro" id="IPR027417">
    <property type="entry name" value="P-loop_NTPase"/>
</dbReference>
<dbReference type="GO" id="GO:0016301">
    <property type="term" value="F:kinase activity"/>
    <property type="evidence" value="ECO:0007669"/>
    <property type="project" value="UniProtKB-KW"/>
</dbReference>
<protein>
    <recommendedName>
        <fullName evidence="3 11">Shikimate kinase</fullName>
        <shortName evidence="11">SK</shortName>
        <ecNumber evidence="3 11">2.7.1.71</ecNumber>
    </recommendedName>
</protein>
<feature type="binding site" evidence="11">
    <location>
        <position position="17"/>
    </location>
    <ligand>
        <name>Mg(2+)</name>
        <dbReference type="ChEBI" id="CHEBI:18420"/>
    </ligand>
</feature>
<dbReference type="SUPFAM" id="SSF52540">
    <property type="entry name" value="P-loop containing nucleoside triphosphate hydrolases"/>
    <property type="match status" value="1"/>
</dbReference>
<keyword evidence="7 11" id="KW-0418">Kinase</keyword>
<keyword evidence="6 11" id="KW-0547">Nucleotide-binding</keyword>
<dbReference type="InterPro" id="IPR031322">
    <property type="entry name" value="Shikimate/glucono_kinase"/>
</dbReference>
<comment type="subunit">
    <text evidence="11">Monomer.</text>
</comment>
<organism evidence="12 13">
    <name type="scientific">Paenibacillus residui</name>
    <dbReference type="NCBI Taxonomy" id="629724"/>
    <lineage>
        <taxon>Bacteria</taxon>
        <taxon>Bacillati</taxon>
        <taxon>Bacillota</taxon>
        <taxon>Bacilli</taxon>
        <taxon>Bacillales</taxon>
        <taxon>Paenibacillaceae</taxon>
        <taxon>Paenibacillus</taxon>
    </lineage>
</organism>
<dbReference type="InterPro" id="IPR000623">
    <property type="entry name" value="Shikimate_kinase/TSH1"/>
</dbReference>
<evidence type="ECO:0000256" key="1">
    <source>
        <dbReference type="ARBA" id="ARBA00004842"/>
    </source>
</evidence>
<feature type="binding site" evidence="11">
    <location>
        <position position="59"/>
    </location>
    <ligand>
        <name>substrate</name>
    </ligand>
</feature>
<evidence type="ECO:0000256" key="10">
    <source>
        <dbReference type="ARBA" id="ARBA00048567"/>
    </source>
</evidence>